<dbReference type="Pfam" id="PF09320">
    <property type="entry name" value="DUF1977"/>
    <property type="match status" value="1"/>
</dbReference>
<dbReference type="STRING" id="13333.W1NYJ4"/>
<dbReference type="InterPro" id="IPR051100">
    <property type="entry name" value="DnaJ_subfamily_B/C"/>
</dbReference>
<name>W1NYJ4_AMBTC</name>
<protein>
    <recommendedName>
        <fullName evidence="7">J domain-containing protein</fullName>
    </recommendedName>
</protein>
<keyword evidence="3" id="KW-0256">Endoplasmic reticulum</keyword>
<dbReference type="InterPro" id="IPR018253">
    <property type="entry name" value="DnaJ_domain_CS"/>
</dbReference>
<gene>
    <name evidence="8" type="ORF">AMTR_s00104p00120250</name>
</gene>
<dbReference type="InterPro" id="IPR015399">
    <property type="entry name" value="DUF1977_DnaJ-like"/>
</dbReference>
<dbReference type="Pfam" id="PF00226">
    <property type="entry name" value="DnaJ"/>
    <property type="match status" value="1"/>
</dbReference>
<feature type="compositionally biased region" description="Polar residues" evidence="6">
    <location>
        <begin position="80"/>
        <end position="90"/>
    </location>
</feature>
<dbReference type="CDD" id="cd06257">
    <property type="entry name" value="DnaJ"/>
    <property type="match status" value="1"/>
</dbReference>
<dbReference type="PANTHER" id="PTHR43908">
    <property type="entry name" value="AT29763P-RELATED"/>
    <property type="match status" value="1"/>
</dbReference>
<reference evidence="9" key="1">
    <citation type="journal article" date="2013" name="Science">
        <title>The Amborella genome and the evolution of flowering plants.</title>
        <authorList>
            <consortium name="Amborella Genome Project"/>
        </authorList>
    </citation>
    <scope>NUCLEOTIDE SEQUENCE [LARGE SCALE GENOMIC DNA]</scope>
</reference>
<dbReference type="OMA" id="ARSREHN"/>
<organism evidence="8 9">
    <name type="scientific">Amborella trichopoda</name>
    <dbReference type="NCBI Taxonomy" id="13333"/>
    <lineage>
        <taxon>Eukaryota</taxon>
        <taxon>Viridiplantae</taxon>
        <taxon>Streptophyta</taxon>
        <taxon>Embryophyta</taxon>
        <taxon>Tracheophyta</taxon>
        <taxon>Spermatophyta</taxon>
        <taxon>Magnoliopsida</taxon>
        <taxon>Amborellales</taxon>
        <taxon>Amborellaceae</taxon>
        <taxon>Amborella</taxon>
    </lineage>
</organism>
<keyword evidence="5" id="KW-0472">Membrane</keyword>
<keyword evidence="2" id="KW-0812">Transmembrane</keyword>
<dbReference type="InterPro" id="IPR036869">
    <property type="entry name" value="J_dom_sf"/>
</dbReference>
<keyword evidence="4" id="KW-1133">Transmembrane helix</keyword>
<evidence type="ECO:0000259" key="7">
    <source>
        <dbReference type="PROSITE" id="PS50076"/>
    </source>
</evidence>
<dbReference type="HOGENOM" id="CLU_043579_4_0_1"/>
<dbReference type="AlphaFoldDB" id="W1NYJ4"/>
<feature type="domain" description="J" evidence="7">
    <location>
        <begin position="105"/>
        <end position="169"/>
    </location>
</feature>
<evidence type="ECO:0000256" key="5">
    <source>
        <dbReference type="ARBA" id="ARBA00023136"/>
    </source>
</evidence>
<dbReference type="PROSITE" id="PS50076">
    <property type="entry name" value="DNAJ_2"/>
    <property type="match status" value="1"/>
</dbReference>
<evidence type="ECO:0000313" key="9">
    <source>
        <dbReference type="Proteomes" id="UP000017836"/>
    </source>
</evidence>
<evidence type="ECO:0000256" key="6">
    <source>
        <dbReference type="SAM" id="MobiDB-lite"/>
    </source>
</evidence>
<comment type="subcellular location">
    <subcellularLocation>
        <location evidence="1">Endoplasmic reticulum membrane</location>
        <topology evidence="1">Single-pass membrane protein</topology>
    </subcellularLocation>
</comment>
<dbReference type="SMART" id="SM00271">
    <property type="entry name" value="DnaJ"/>
    <property type="match status" value="1"/>
</dbReference>
<feature type="region of interest" description="Disordered" evidence="6">
    <location>
        <begin position="47"/>
        <end position="90"/>
    </location>
</feature>
<dbReference type="SUPFAM" id="SSF46565">
    <property type="entry name" value="Chaperone J-domain"/>
    <property type="match status" value="1"/>
</dbReference>
<evidence type="ECO:0000313" key="8">
    <source>
        <dbReference type="EMBL" id="ERN00376.1"/>
    </source>
</evidence>
<dbReference type="PANTHER" id="PTHR43908:SF3">
    <property type="entry name" value="AT29763P-RELATED"/>
    <property type="match status" value="1"/>
</dbReference>
<dbReference type="eggNOG" id="KOG0714">
    <property type="taxonomic scope" value="Eukaryota"/>
</dbReference>
<dbReference type="PROSITE" id="PS00636">
    <property type="entry name" value="DNAJ_1"/>
    <property type="match status" value="1"/>
</dbReference>
<keyword evidence="9" id="KW-1185">Reference proteome</keyword>
<evidence type="ECO:0000256" key="3">
    <source>
        <dbReference type="ARBA" id="ARBA00022824"/>
    </source>
</evidence>
<proteinExistence type="predicted"/>
<dbReference type="InterPro" id="IPR001623">
    <property type="entry name" value="DnaJ_domain"/>
</dbReference>
<dbReference type="KEGG" id="atr:18428425"/>
<dbReference type="Proteomes" id="UP000017836">
    <property type="component" value="Unassembled WGS sequence"/>
</dbReference>
<dbReference type="Gramene" id="ERN00376">
    <property type="protein sequence ID" value="ERN00376"/>
    <property type="gene ID" value="AMTR_s00104p00120250"/>
</dbReference>
<evidence type="ECO:0000256" key="2">
    <source>
        <dbReference type="ARBA" id="ARBA00022692"/>
    </source>
</evidence>
<sequence length="349" mass="39588">MDGNKDAALKCLKIGKEALDSGDKARAFKFLTKARRLDPSLPIDDLLSTLDESCDQPPPDSANSSSTSPSTSSNSNHAPQTSKVSSQSYTEEQVTIVRQIKSKKDYYQILGLEKGCSVEDVRKAYRKLSLKVHPDKNKAPGAEEAFKSVSKAFQCLSDEERKKNYDLMGGEESIYERPRAQNYNNFYEADIDADEIFRNFFFGMNQAATPFGPFRFRAGMGPGFHHHHTETNGSSGFNLRTLVQILPVILLLLLNYFPSSEPPYSLNRTYGFEHKKITERGVPYFVKAENFDQVYPEGSVERATLEERVQREYFSILGANCRTELQRQQWGLSYQTPHCDLLQQFEVAR</sequence>
<dbReference type="OrthoDB" id="10250354at2759"/>
<dbReference type="GO" id="GO:0030544">
    <property type="term" value="F:Hsp70 protein binding"/>
    <property type="evidence" value="ECO:0000318"/>
    <property type="project" value="GO_Central"/>
</dbReference>
<evidence type="ECO:0000256" key="1">
    <source>
        <dbReference type="ARBA" id="ARBA00004389"/>
    </source>
</evidence>
<dbReference type="EMBL" id="KI394907">
    <property type="protein sequence ID" value="ERN00376.1"/>
    <property type="molecule type" value="Genomic_DNA"/>
</dbReference>
<dbReference type="GO" id="GO:0005789">
    <property type="term" value="C:endoplasmic reticulum membrane"/>
    <property type="evidence" value="ECO:0000318"/>
    <property type="project" value="GO_Central"/>
</dbReference>
<dbReference type="PRINTS" id="PR00625">
    <property type="entry name" value="JDOMAIN"/>
</dbReference>
<evidence type="ECO:0000256" key="4">
    <source>
        <dbReference type="ARBA" id="ARBA00022989"/>
    </source>
</evidence>
<accession>W1NYJ4</accession>
<feature type="compositionally biased region" description="Low complexity" evidence="6">
    <location>
        <begin position="61"/>
        <end position="79"/>
    </location>
</feature>
<dbReference type="GO" id="GO:0071218">
    <property type="term" value="P:cellular response to misfolded protein"/>
    <property type="evidence" value="ECO:0000318"/>
    <property type="project" value="GO_Central"/>
</dbReference>
<dbReference type="Gene3D" id="1.10.287.110">
    <property type="entry name" value="DnaJ domain"/>
    <property type="match status" value="1"/>
</dbReference>